<organism evidence="1 2">
    <name type="scientific">Pseudoflavonifractor capillosus ATCC 29799</name>
    <dbReference type="NCBI Taxonomy" id="411467"/>
    <lineage>
        <taxon>Bacteria</taxon>
        <taxon>Bacillati</taxon>
        <taxon>Bacillota</taxon>
        <taxon>Clostridia</taxon>
        <taxon>Eubacteriales</taxon>
        <taxon>Oscillospiraceae</taxon>
        <taxon>Pseudoflavonifractor</taxon>
    </lineage>
</organism>
<dbReference type="EMBL" id="AAXG02000013">
    <property type="protein sequence ID" value="EDM99874.1"/>
    <property type="molecule type" value="Genomic_DNA"/>
</dbReference>
<name>A6NVA5_9FIRM</name>
<reference evidence="1 2" key="1">
    <citation type="submission" date="2007-04" db="EMBL/GenBank/DDBJ databases">
        <authorList>
            <person name="Fulton L."/>
            <person name="Clifton S."/>
            <person name="Fulton B."/>
            <person name="Xu J."/>
            <person name="Minx P."/>
            <person name="Pepin K.H."/>
            <person name="Johnson M."/>
            <person name="Thiruvilangam P."/>
            <person name="Bhonagiri V."/>
            <person name="Nash W.E."/>
            <person name="Mardis E.R."/>
            <person name="Wilson R.K."/>
        </authorList>
    </citation>
    <scope>NUCLEOTIDE SEQUENCE [LARGE SCALE GENOMIC DNA]</scope>
    <source>
        <strain evidence="1 2">ATCC 29799</strain>
    </source>
</reference>
<reference evidence="1 2" key="2">
    <citation type="submission" date="2007-06" db="EMBL/GenBank/DDBJ databases">
        <title>Draft genome sequence of Pseudoflavonifractor capillosus ATCC 29799.</title>
        <authorList>
            <person name="Sudarsanam P."/>
            <person name="Ley R."/>
            <person name="Guruge J."/>
            <person name="Turnbaugh P.J."/>
            <person name="Mahowald M."/>
            <person name="Liep D."/>
            <person name="Gordon J."/>
        </authorList>
    </citation>
    <scope>NUCLEOTIDE SEQUENCE [LARGE SCALE GENOMIC DNA]</scope>
    <source>
        <strain evidence="1 2">ATCC 29799</strain>
    </source>
</reference>
<evidence type="ECO:0000313" key="2">
    <source>
        <dbReference type="Proteomes" id="UP000003639"/>
    </source>
</evidence>
<evidence type="ECO:0000313" key="1">
    <source>
        <dbReference type="EMBL" id="EDM99874.1"/>
    </source>
</evidence>
<proteinExistence type="predicted"/>
<dbReference type="Proteomes" id="UP000003639">
    <property type="component" value="Unassembled WGS sequence"/>
</dbReference>
<comment type="caution">
    <text evidence="1">The sequence shown here is derived from an EMBL/GenBank/DDBJ whole genome shotgun (WGS) entry which is preliminary data.</text>
</comment>
<sequence>MVFVIHTLERNIQLVNSFGPFEAVQLRQFQRDKADIHFHKEHLQVILTFPIITGEAGQVFDKHTIYFPIVNIRQKPLEIVAVAVNSGKSIVDIITDKFNTVLVKHV</sequence>
<keyword evidence="2" id="KW-1185">Reference proteome</keyword>
<protein>
    <submittedName>
        <fullName evidence="1">Uncharacterized protein</fullName>
    </submittedName>
</protein>
<accession>A6NVA5</accession>
<dbReference type="AlphaFoldDB" id="A6NVA5"/>
<gene>
    <name evidence="1" type="ORF">BACCAP_02140</name>
</gene>